<protein>
    <submittedName>
        <fullName evidence="9">TolC family outer membrane protein</fullName>
    </submittedName>
</protein>
<dbReference type="Proteomes" id="UP000317496">
    <property type="component" value="Chromosome"/>
</dbReference>
<gene>
    <name evidence="9" type="ORF">FNB15_16040</name>
</gene>
<evidence type="ECO:0000256" key="7">
    <source>
        <dbReference type="ARBA" id="ARBA00023237"/>
    </source>
</evidence>
<dbReference type="GO" id="GO:0015288">
    <property type="term" value="F:porin activity"/>
    <property type="evidence" value="ECO:0007669"/>
    <property type="project" value="TreeGrafter"/>
</dbReference>
<keyword evidence="8" id="KW-0732">Signal</keyword>
<dbReference type="OrthoDB" id="9789368at2"/>
<name>A0A516H4L6_9PROT</name>
<sequence length="468" mass="51508">MKRNEGRMRVMSFTKTILATAVAVSCIMLTQPASAQSLTDVFSAAYNNNPTLLAARAALRATDEGVPQAKSGWRPTVSVSGERGWQDVEYTPESASAQSGSMNPNTLQLTVSQPLYRGGRTEAATDSAEALILAGRQDLASTERRVLLDAVTAYMDVVQNQAVLDLTRNNEEVLRRQLEAVRERFRVGEITRTDVAQSESRQARATADRISAEGVLVSSRAVLARVIGEMPRTLSAPPPLPQLPKSEEEALAISYDENPDLQGARFREVAAKNDVRVASGALLPSVSLNASASKADENTRNNFRQDTQRVGLVVTVPLYEGGAVYSQTRQRKQTHNQRRIQVEEQRRSVRQSVVQSWENLGTARSNITARVSQVQASRIALEGVQQEAEVGSRTTLDVLDQEQEYLDARVAEVRARRDEYVAGFALLSAVGRLNARGLSLPVEYYDPTENYERVRDKWFGTDGGLNVE</sequence>
<evidence type="ECO:0000256" key="4">
    <source>
        <dbReference type="ARBA" id="ARBA00022452"/>
    </source>
</evidence>
<keyword evidence="6" id="KW-0472">Membrane</keyword>
<dbReference type="SUPFAM" id="SSF56954">
    <property type="entry name" value="Outer membrane efflux proteins (OEP)"/>
    <property type="match status" value="1"/>
</dbReference>
<dbReference type="InterPro" id="IPR051906">
    <property type="entry name" value="TolC-like"/>
</dbReference>
<evidence type="ECO:0000256" key="5">
    <source>
        <dbReference type="ARBA" id="ARBA00022692"/>
    </source>
</evidence>
<dbReference type="GO" id="GO:1990281">
    <property type="term" value="C:efflux pump complex"/>
    <property type="evidence" value="ECO:0007669"/>
    <property type="project" value="TreeGrafter"/>
</dbReference>
<proteinExistence type="inferred from homology"/>
<dbReference type="PANTHER" id="PTHR30026">
    <property type="entry name" value="OUTER MEMBRANE PROTEIN TOLC"/>
    <property type="match status" value="1"/>
</dbReference>
<reference evidence="9 10" key="1">
    <citation type="submission" date="2019-07" db="EMBL/GenBank/DDBJ databases">
        <title>Genome sequencing for Ferrovibrio sp. K5.</title>
        <authorList>
            <person name="Park S.-J."/>
        </authorList>
    </citation>
    <scope>NUCLEOTIDE SEQUENCE [LARGE SCALE GENOMIC DNA]</scope>
    <source>
        <strain evidence="9 10">K5</strain>
    </source>
</reference>
<keyword evidence="5" id="KW-0812">Transmembrane</keyword>
<dbReference type="NCBIfam" id="TIGR01844">
    <property type="entry name" value="type_I_sec_TolC"/>
    <property type="match status" value="1"/>
</dbReference>
<dbReference type="PROSITE" id="PS51257">
    <property type="entry name" value="PROKAR_LIPOPROTEIN"/>
    <property type="match status" value="1"/>
</dbReference>
<evidence type="ECO:0000256" key="1">
    <source>
        <dbReference type="ARBA" id="ARBA00004442"/>
    </source>
</evidence>
<evidence type="ECO:0000313" key="10">
    <source>
        <dbReference type="Proteomes" id="UP000317496"/>
    </source>
</evidence>
<evidence type="ECO:0000256" key="3">
    <source>
        <dbReference type="ARBA" id="ARBA00022448"/>
    </source>
</evidence>
<dbReference type="GO" id="GO:0015562">
    <property type="term" value="F:efflux transmembrane transporter activity"/>
    <property type="evidence" value="ECO:0007669"/>
    <property type="project" value="InterPro"/>
</dbReference>
<keyword evidence="7" id="KW-0998">Cell outer membrane</keyword>
<feature type="signal peptide" evidence="8">
    <location>
        <begin position="1"/>
        <end position="35"/>
    </location>
</feature>
<dbReference type="PANTHER" id="PTHR30026:SF22">
    <property type="entry name" value="OUTER MEMBRANE EFFLUX PROTEIN"/>
    <property type="match status" value="1"/>
</dbReference>
<dbReference type="Pfam" id="PF02321">
    <property type="entry name" value="OEP"/>
    <property type="match status" value="2"/>
</dbReference>
<dbReference type="AlphaFoldDB" id="A0A516H4L6"/>
<dbReference type="Gene3D" id="1.20.1600.10">
    <property type="entry name" value="Outer membrane efflux proteins (OEP)"/>
    <property type="match status" value="1"/>
</dbReference>
<organism evidence="9 10">
    <name type="scientific">Ferrovibrio terrae</name>
    <dbReference type="NCBI Taxonomy" id="2594003"/>
    <lineage>
        <taxon>Bacteria</taxon>
        <taxon>Pseudomonadati</taxon>
        <taxon>Pseudomonadota</taxon>
        <taxon>Alphaproteobacteria</taxon>
        <taxon>Rhodospirillales</taxon>
        <taxon>Rhodospirillaceae</taxon>
        <taxon>Ferrovibrio</taxon>
    </lineage>
</organism>
<keyword evidence="4" id="KW-1134">Transmembrane beta strand</keyword>
<dbReference type="InterPro" id="IPR003423">
    <property type="entry name" value="OMP_efflux"/>
</dbReference>
<keyword evidence="10" id="KW-1185">Reference proteome</keyword>
<dbReference type="InterPro" id="IPR010130">
    <property type="entry name" value="T1SS_OMP_TolC"/>
</dbReference>
<feature type="chain" id="PRO_5022208392" evidence="8">
    <location>
        <begin position="36"/>
        <end position="468"/>
    </location>
</feature>
<evidence type="ECO:0000313" key="9">
    <source>
        <dbReference type="EMBL" id="QDO98695.1"/>
    </source>
</evidence>
<dbReference type="GO" id="GO:0009279">
    <property type="term" value="C:cell outer membrane"/>
    <property type="evidence" value="ECO:0007669"/>
    <property type="project" value="UniProtKB-SubCell"/>
</dbReference>
<evidence type="ECO:0000256" key="8">
    <source>
        <dbReference type="SAM" id="SignalP"/>
    </source>
</evidence>
<evidence type="ECO:0000256" key="2">
    <source>
        <dbReference type="ARBA" id="ARBA00007613"/>
    </source>
</evidence>
<accession>A0A516H4L6</accession>
<evidence type="ECO:0000256" key="6">
    <source>
        <dbReference type="ARBA" id="ARBA00023136"/>
    </source>
</evidence>
<dbReference type="EMBL" id="CP041636">
    <property type="protein sequence ID" value="QDO98695.1"/>
    <property type="molecule type" value="Genomic_DNA"/>
</dbReference>
<keyword evidence="3" id="KW-0813">Transport</keyword>
<dbReference type="KEGG" id="fer:FNB15_16040"/>
<comment type="subcellular location">
    <subcellularLocation>
        <location evidence="1">Cell outer membrane</location>
    </subcellularLocation>
</comment>
<comment type="similarity">
    <text evidence="2">Belongs to the outer membrane factor (OMF) (TC 1.B.17) family.</text>
</comment>